<protein>
    <submittedName>
        <fullName evidence="2">Nadph-dependent codeinone reductase 1-2</fullName>
    </submittedName>
</protein>
<dbReference type="InterPro" id="IPR020471">
    <property type="entry name" value="AKR"/>
</dbReference>
<gene>
    <name evidence="2" type="ORF">FRX31_035097</name>
</gene>
<reference evidence="2 3" key="1">
    <citation type="submission" date="2020-06" db="EMBL/GenBank/DDBJ databases">
        <title>Transcriptomic and genomic resources for Thalictrum thalictroides and T. hernandezii: Facilitating candidate gene discovery in an emerging model plant lineage.</title>
        <authorList>
            <person name="Arias T."/>
            <person name="Riano-Pachon D.M."/>
            <person name="Di Stilio V.S."/>
        </authorList>
    </citation>
    <scope>NUCLEOTIDE SEQUENCE [LARGE SCALE GENOMIC DNA]</scope>
    <source>
        <strain evidence="3">cv. WT478/WT964</strain>
        <tissue evidence="2">Leaves</tissue>
    </source>
</reference>
<dbReference type="SUPFAM" id="SSF51430">
    <property type="entry name" value="NAD(P)-linked oxidoreductase"/>
    <property type="match status" value="1"/>
</dbReference>
<dbReference type="PANTHER" id="PTHR11732">
    <property type="entry name" value="ALDO/KETO REDUCTASE"/>
    <property type="match status" value="1"/>
</dbReference>
<keyword evidence="3" id="KW-1185">Reference proteome</keyword>
<dbReference type="AlphaFoldDB" id="A0A7J6USV5"/>
<evidence type="ECO:0000313" key="3">
    <source>
        <dbReference type="Proteomes" id="UP000554482"/>
    </source>
</evidence>
<dbReference type="Pfam" id="PF00248">
    <property type="entry name" value="Aldo_ket_red"/>
    <property type="match status" value="1"/>
</dbReference>
<evidence type="ECO:0000313" key="2">
    <source>
        <dbReference type="EMBL" id="KAF5175315.1"/>
    </source>
</evidence>
<proteinExistence type="predicted"/>
<dbReference type="EMBL" id="JABWDY010044230">
    <property type="protein sequence ID" value="KAF5175315.1"/>
    <property type="molecule type" value="Genomic_DNA"/>
</dbReference>
<sequence length="126" mass="14505">MRNHYFLQSFLWVNDGHKDCILPALQRSLKNLQLDYIDLYLLHWPVCIPPGELRLPGPKEKILPIDYASKLELILASAKIPPAVNQVEVNPLWRQEKLIRFCKDKGIAVTALLSFGHCWIGLYGQQ</sequence>
<organism evidence="2 3">
    <name type="scientific">Thalictrum thalictroides</name>
    <name type="common">Rue-anemone</name>
    <name type="synonym">Anemone thalictroides</name>
    <dbReference type="NCBI Taxonomy" id="46969"/>
    <lineage>
        <taxon>Eukaryota</taxon>
        <taxon>Viridiplantae</taxon>
        <taxon>Streptophyta</taxon>
        <taxon>Embryophyta</taxon>
        <taxon>Tracheophyta</taxon>
        <taxon>Spermatophyta</taxon>
        <taxon>Magnoliopsida</taxon>
        <taxon>Ranunculales</taxon>
        <taxon>Ranunculaceae</taxon>
        <taxon>Thalictroideae</taxon>
        <taxon>Thalictrum</taxon>
    </lineage>
</organism>
<dbReference type="InterPro" id="IPR023210">
    <property type="entry name" value="NADP_OxRdtase_dom"/>
</dbReference>
<dbReference type="GO" id="GO:0016491">
    <property type="term" value="F:oxidoreductase activity"/>
    <property type="evidence" value="ECO:0007669"/>
    <property type="project" value="InterPro"/>
</dbReference>
<comment type="caution">
    <text evidence="2">The sequence shown here is derived from an EMBL/GenBank/DDBJ whole genome shotgun (WGS) entry which is preliminary data.</text>
</comment>
<accession>A0A7J6USV5</accession>
<name>A0A7J6USV5_THATH</name>
<dbReference type="InterPro" id="IPR036812">
    <property type="entry name" value="NAD(P)_OxRdtase_dom_sf"/>
</dbReference>
<feature type="domain" description="NADP-dependent oxidoreductase" evidence="1">
    <location>
        <begin position="12"/>
        <end position="116"/>
    </location>
</feature>
<dbReference type="Proteomes" id="UP000554482">
    <property type="component" value="Unassembled WGS sequence"/>
</dbReference>
<dbReference type="Gene3D" id="3.20.20.100">
    <property type="entry name" value="NADP-dependent oxidoreductase domain"/>
    <property type="match status" value="2"/>
</dbReference>
<evidence type="ECO:0000259" key="1">
    <source>
        <dbReference type="Pfam" id="PF00248"/>
    </source>
</evidence>
<dbReference type="OrthoDB" id="416253at2759"/>